<keyword evidence="3" id="KW-1185">Reference proteome</keyword>
<dbReference type="InterPro" id="IPR046939">
    <property type="entry name" value="TPPII_C_sf"/>
</dbReference>
<dbReference type="AlphaFoldDB" id="A0A7R9LTN4"/>
<dbReference type="EMBL" id="CAJPVJ010002316">
    <property type="protein sequence ID" value="CAG2166110.1"/>
    <property type="molecule type" value="Genomic_DNA"/>
</dbReference>
<dbReference type="Proteomes" id="UP000728032">
    <property type="component" value="Unassembled WGS sequence"/>
</dbReference>
<evidence type="ECO:0000313" key="3">
    <source>
        <dbReference type="Proteomes" id="UP000728032"/>
    </source>
</evidence>
<evidence type="ECO:0000259" key="1">
    <source>
        <dbReference type="Pfam" id="PF12583"/>
    </source>
</evidence>
<protein>
    <recommendedName>
        <fullName evidence="1">Tripeptidyl peptidase II C-terminal domain-containing protein</fullName>
    </recommendedName>
</protein>
<gene>
    <name evidence="2" type="ORF">ONB1V03_LOCUS5637</name>
</gene>
<feature type="domain" description="Tripeptidyl peptidase II C-terminal" evidence="1">
    <location>
        <begin position="79"/>
        <end position="142"/>
    </location>
</feature>
<name>A0A7R9LTN4_9ACAR</name>
<dbReference type="EMBL" id="OC917141">
    <property type="protein sequence ID" value="CAD7646273.1"/>
    <property type="molecule type" value="Genomic_DNA"/>
</dbReference>
<sequence>MTLQPNTPTPIFIRGMVSYPPDMPLNFSNGAYFTGRIQLADDITRRVDELFAEDYDFNYVVDSQPIVKSGSSVTKVDENESKISPEDQFNTAVSDLKISWVSKLKGKASEDLFNELLETDKTNVRLLLARIQALDSDSQRSQHLSRQICLANDVLDLCQINHLITSEVILKKEESNDDNKQALKDLETKKSTVLEVLVKKGIAICDLIEAQTKPLVTTSGDIPVFSGDDTGAVDTNALTTVEGVPQFTLSDVNDVYKDICKLVADSYDYKLCLYPN</sequence>
<dbReference type="Gene3D" id="1.25.40.710">
    <property type="match status" value="1"/>
</dbReference>
<proteinExistence type="predicted"/>
<accession>A0A7R9LTN4</accession>
<dbReference type="Pfam" id="PF12583">
    <property type="entry name" value="TPPII_C"/>
    <property type="match status" value="1"/>
</dbReference>
<reference evidence="2" key="1">
    <citation type="submission" date="2020-11" db="EMBL/GenBank/DDBJ databases">
        <authorList>
            <person name="Tran Van P."/>
        </authorList>
    </citation>
    <scope>NUCLEOTIDE SEQUENCE</scope>
</reference>
<organism evidence="2">
    <name type="scientific">Oppiella nova</name>
    <dbReference type="NCBI Taxonomy" id="334625"/>
    <lineage>
        <taxon>Eukaryota</taxon>
        <taxon>Metazoa</taxon>
        <taxon>Ecdysozoa</taxon>
        <taxon>Arthropoda</taxon>
        <taxon>Chelicerata</taxon>
        <taxon>Arachnida</taxon>
        <taxon>Acari</taxon>
        <taxon>Acariformes</taxon>
        <taxon>Sarcoptiformes</taxon>
        <taxon>Oribatida</taxon>
        <taxon>Brachypylina</taxon>
        <taxon>Oppioidea</taxon>
        <taxon>Oppiidae</taxon>
        <taxon>Oppiella</taxon>
    </lineage>
</organism>
<evidence type="ECO:0000313" key="2">
    <source>
        <dbReference type="EMBL" id="CAD7646273.1"/>
    </source>
</evidence>
<dbReference type="InterPro" id="IPR022232">
    <property type="entry name" value="TPPII_C_art"/>
</dbReference>